<dbReference type="Gene3D" id="3.30.565.10">
    <property type="entry name" value="Histidine kinase-like ATPase, C-terminal domain"/>
    <property type="match status" value="1"/>
</dbReference>
<dbReference type="SUPFAM" id="SSF55874">
    <property type="entry name" value="ATPase domain of HSP90 chaperone/DNA topoisomerase II/histidine kinase"/>
    <property type="match status" value="1"/>
</dbReference>
<dbReference type="InterPro" id="IPR019734">
    <property type="entry name" value="TPR_rpt"/>
</dbReference>
<evidence type="ECO:0000256" key="4">
    <source>
        <dbReference type="ARBA" id="ARBA00022777"/>
    </source>
</evidence>
<name>A0ABP6UK85_9FLAO</name>
<evidence type="ECO:0000256" key="1">
    <source>
        <dbReference type="ARBA" id="ARBA00000085"/>
    </source>
</evidence>
<keyword evidence="8" id="KW-0812">Transmembrane</keyword>
<feature type="region of interest" description="Disordered" evidence="7">
    <location>
        <begin position="635"/>
        <end position="662"/>
    </location>
</feature>
<keyword evidence="4" id="KW-0418">Kinase</keyword>
<dbReference type="PANTHER" id="PTHR24421">
    <property type="entry name" value="NITRATE/NITRITE SENSOR PROTEIN NARX-RELATED"/>
    <property type="match status" value="1"/>
</dbReference>
<keyword evidence="5" id="KW-0902">Two-component regulatory system</keyword>
<keyword evidence="3" id="KW-0808">Transferase</keyword>
<dbReference type="CDD" id="cd16917">
    <property type="entry name" value="HATPase_UhpB-NarQ-NarX-like"/>
    <property type="match status" value="1"/>
</dbReference>
<keyword evidence="6" id="KW-0802">TPR repeat</keyword>
<sequence length="662" mass="76785">MVCTGVFINSRNTNSTNNPIPSELQKNVDSLNDDYTIASNNSYSEEKRLNALNRFLEGSKRLEIDSLFYKGLYLKAKLFNKYKGPEKAIDQSYLLLQFAKKNKDSFYMGKALYRLGYYNKKLDNYLEAFQYYNESFKIKRNLKDSVSAGKCLMAMSNIQRALGDYNAGKTSATDGLNYVENSNQFKTISGLYHGISLSFFELGNYKKALFWNTKILNLFNDSIAKNKIGIHNLPIFKNTKANILARRKKYQESIDIFQSLLIEEVVIEKRTQYAQILSNLGYVKFLQNPENSESETMLLNALAIRQQENDLFGLFSSNLHLTKYYKNKDILKAKYYGYATYEVLKDFGDYEALLEILTLITELNPDSLADHQRFKDVSLKLMQLRKQTREIYAPTRFENENLLKQNEEKNTKIRSARNQNTMYLLGILLLLTGIGFVVYFFRQRTLHLSQQNKIIQFEASYETETRISKRLHDELGNDIFQAMMQYQNNPHDPQIKNKLNKAYIRARDISRENNEFETGDTYAEELKNMLQNYAQQTIQLILVRFDTVNWNLMQTNIKITVYRVLQELMTNMQKHSSASRVTLKFSNTDHTLIIKYVDNGVGMTIAHLKSANGLRNTEKRIHAIGGTLIFDSEKEDSTSSVSKSGEELRQNRGFKAEMRIPN</sequence>
<feature type="repeat" description="TPR" evidence="6">
    <location>
        <begin position="109"/>
        <end position="142"/>
    </location>
</feature>
<evidence type="ECO:0000256" key="2">
    <source>
        <dbReference type="ARBA" id="ARBA00012438"/>
    </source>
</evidence>
<evidence type="ECO:0000256" key="6">
    <source>
        <dbReference type="PROSITE-ProRule" id="PRU00339"/>
    </source>
</evidence>
<accession>A0ABP6UK85</accession>
<dbReference type="PROSITE" id="PS50005">
    <property type="entry name" value="TPR"/>
    <property type="match status" value="1"/>
</dbReference>
<evidence type="ECO:0000256" key="5">
    <source>
        <dbReference type="ARBA" id="ARBA00023012"/>
    </source>
</evidence>
<dbReference type="InterPro" id="IPR011990">
    <property type="entry name" value="TPR-like_helical_dom_sf"/>
</dbReference>
<evidence type="ECO:0000313" key="10">
    <source>
        <dbReference type="EMBL" id="GAA3510202.1"/>
    </source>
</evidence>
<reference evidence="11" key="1">
    <citation type="journal article" date="2019" name="Int. J. Syst. Evol. Microbiol.">
        <title>The Global Catalogue of Microorganisms (GCM) 10K type strain sequencing project: providing services to taxonomists for standard genome sequencing and annotation.</title>
        <authorList>
            <consortium name="The Broad Institute Genomics Platform"/>
            <consortium name="The Broad Institute Genome Sequencing Center for Infectious Disease"/>
            <person name="Wu L."/>
            <person name="Ma J."/>
        </authorList>
    </citation>
    <scope>NUCLEOTIDE SEQUENCE [LARGE SCALE GENOMIC DNA]</scope>
    <source>
        <strain evidence="11">JCM 17106</strain>
    </source>
</reference>
<protein>
    <recommendedName>
        <fullName evidence="2">histidine kinase</fullName>
        <ecNumber evidence="2">2.7.13.3</ecNumber>
    </recommendedName>
</protein>
<dbReference type="EC" id="2.7.13.3" evidence="2"/>
<dbReference type="Proteomes" id="UP001500459">
    <property type="component" value="Unassembled WGS sequence"/>
</dbReference>
<dbReference type="EMBL" id="BAABCW010000009">
    <property type="protein sequence ID" value="GAA3510202.1"/>
    <property type="molecule type" value="Genomic_DNA"/>
</dbReference>
<evidence type="ECO:0000256" key="7">
    <source>
        <dbReference type="SAM" id="MobiDB-lite"/>
    </source>
</evidence>
<dbReference type="InterPro" id="IPR050482">
    <property type="entry name" value="Sensor_HK_TwoCompSys"/>
</dbReference>
<feature type="compositionally biased region" description="Basic and acidic residues" evidence="7">
    <location>
        <begin position="644"/>
        <end position="662"/>
    </location>
</feature>
<keyword evidence="11" id="KW-1185">Reference proteome</keyword>
<gene>
    <name evidence="10" type="ORF">GCM10022393_24210</name>
</gene>
<dbReference type="InterPro" id="IPR036890">
    <property type="entry name" value="HATPase_C_sf"/>
</dbReference>
<keyword evidence="8" id="KW-0472">Membrane</keyword>
<dbReference type="PANTHER" id="PTHR24421:SF10">
    <property type="entry name" value="NITRATE_NITRITE SENSOR PROTEIN NARQ"/>
    <property type="match status" value="1"/>
</dbReference>
<feature type="transmembrane region" description="Helical" evidence="8">
    <location>
        <begin position="422"/>
        <end position="441"/>
    </location>
</feature>
<evidence type="ECO:0000256" key="3">
    <source>
        <dbReference type="ARBA" id="ARBA00022679"/>
    </source>
</evidence>
<keyword evidence="8" id="KW-1133">Transmembrane helix</keyword>
<feature type="domain" description="Histidine kinase/HSP90-like ATPase" evidence="9">
    <location>
        <begin position="559"/>
        <end position="628"/>
    </location>
</feature>
<organism evidence="10 11">
    <name type="scientific">Aquimarina addita</name>
    <dbReference type="NCBI Taxonomy" id="870485"/>
    <lineage>
        <taxon>Bacteria</taxon>
        <taxon>Pseudomonadati</taxon>
        <taxon>Bacteroidota</taxon>
        <taxon>Flavobacteriia</taxon>
        <taxon>Flavobacteriales</taxon>
        <taxon>Flavobacteriaceae</taxon>
        <taxon>Aquimarina</taxon>
    </lineage>
</organism>
<dbReference type="InterPro" id="IPR003594">
    <property type="entry name" value="HATPase_dom"/>
</dbReference>
<proteinExistence type="predicted"/>
<comment type="catalytic activity">
    <reaction evidence="1">
        <text>ATP + protein L-histidine = ADP + protein N-phospho-L-histidine.</text>
        <dbReference type="EC" id="2.7.13.3"/>
    </reaction>
</comment>
<dbReference type="SUPFAM" id="SSF48452">
    <property type="entry name" value="TPR-like"/>
    <property type="match status" value="2"/>
</dbReference>
<dbReference type="Gene3D" id="1.25.40.10">
    <property type="entry name" value="Tetratricopeptide repeat domain"/>
    <property type="match status" value="2"/>
</dbReference>
<evidence type="ECO:0000259" key="9">
    <source>
        <dbReference type="Pfam" id="PF02518"/>
    </source>
</evidence>
<evidence type="ECO:0000313" key="11">
    <source>
        <dbReference type="Proteomes" id="UP001500459"/>
    </source>
</evidence>
<comment type="caution">
    <text evidence="10">The sequence shown here is derived from an EMBL/GenBank/DDBJ whole genome shotgun (WGS) entry which is preliminary data.</text>
</comment>
<dbReference type="Pfam" id="PF02518">
    <property type="entry name" value="HATPase_c"/>
    <property type="match status" value="1"/>
</dbReference>
<evidence type="ECO:0000256" key="8">
    <source>
        <dbReference type="SAM" id="Phobius"/>
    </source>
</evidence>